<keyword evidence="1" id="KW-0732">Signal</keyword>
<evidence type="ECO:0000313" key="5">
    <source>
        <dbReference type="Proteomes" id="UP000542973"/>
    </source>
</evidence>
<protein>
    <submittedName>
        <fullName evidence="3 4">Amidase</fullName>
    </submittedName>
</protein>
<evidence type="ECO:0000313" key="4">
    <source>
        <dbReference type="EMBL" id="USE79261.1"/>
    </source>
</evidence>
<proteinExistence type="predicted"/>
<feature type="signal peptide" evidence="1">
    <location>
        <begin position="1"/>
        <end position="23"/>
    </location>
</feature>
<feature type="chain" id="PRO_5032899815" evidence="1">
    <location>
        <begin position="24"/>
        <end position="517"/>
    </location>
</feature>
<dbReference type="Pfam" id="PF01425">
    <property type="entry name" value="Amidase"/>
    <property type="match status" value="1"/>
</dbReference>
<keyword evidence="6" id="KW-1185">Reference proteome</keyword>
<evidence type="ECO:0000313" key="6">
    <source>
        <dbReference type="Proteomes" id="UP001056648"/>
    </source>
</evidence>
<dbReference type="EMBL" id="CP098736">
    <property type="protein sequence ID" value="USE79261.1"/>
    <property type="molecule type" value="Genomic_DNA"/>
</dbReference>
<dbReference type="Gene3D" id="3.90.1300.10">
    <property type="entry name" value="Amidase signature (AS) domain"/>
    <property type="match status" value="1"/>
</dbReference>
<reference evidence="4" key="2">
    <citation type="submission" date="2022-06" db="EMBL/GenBank/DDBJ databases">
        <title>Complete genome sequence and characterization of Cupriavidus gilardii QJ1 isolated from contaminating cells.</title>
        <authorList>
            <person name="Qi J."/>
        </authorList>
    </citation>
    <scope>NUCLEOTIDE SEQUENCE</scope>
    <source>
        <strain evidence="4">QJ1</strain>
    </source>
</reference>
<sequence length="517" mass="54739">MTIKTTRAALSVAATLFVSQAMAAPFSLEEATVSKIHDAFRHGTLTCTQLVSGYLARIDAYNTRGPALRAILTVNPSALEQARALDAQYAANPNAAGSLHCIPLILKDNFDTVDMPTSSGNVAMRDSRPQHDAFTVAKMRQAGALILAKSNLQEFARGGVSISSLGGQVLNPYDLTRNPGGSSGGTGAAIAANFAVMGTGSDTGQSIRSPSSANNLVGVRPTRGLISRTGVMPNSFTQDEIGPIARTVTDAARLLDVMVGFDKDDPITALGVGKTPRSYTDGLKADALKGARIGLFTDLMGSDARHAEVSAAMNRVAAEMERRGATVVRFSLPAYATLSKVVATDSFEARPAFDKYFATLPANAPVKSFRQLVDGKTASPDIQKTLEKEIAIENGMESDEYKTRMLNREKLRIALAGKMAELRIDAILYPMQSVLVTKAGDANQPERNGTLSNGTGFPAVTFQAGFSAPTADAPLGVPIGAELLGLDYTEPKLLAYAYAFEQATHLRRPPLSTPALK</sequence>
<dbReference type="Proteomes" id="UP000542973">
    <property type="component" value="Unassembled WGS sequence"/>
</dbReference>
<dbReference type="InterPro" id="IPR036928">
    <property type="entry name" value="AS_sf"/>
</dbReference>
<accession>A0A849BEZ8</accession>
<dbReference type="PANTHER" id="PTHR42678:SF5">
    <property type="entry name" value="GLUTAMYL-TRNA(GLN) AMIDOTRANSFERASE SUBUNIT A"/>
    <property type="match status" value="1"/>
</dbReference>
<dbReference type="PROSITE" id="PS00571">
    <property type="entry name" value="AMIDASES"/>
    <property type="match status" value="1"/>
</dbReference>
<gene>
    <name evidence="3" type="ORF">HLB16_00175</name>
    <name evidence="4" type="ORF">NDR89_21840</name>
</gene>
<dbReference type="Proteomes" id="UP001056648">
    <property type="component" value="Chromosome 2"/>
</dbReference>
<dbReference type="PANTHER" id="PTHR42678">
    <property type="entry name" value="AMIDASE"/>
    <property type="match status" value="1"/>
</dbReference>
<dbReference type="InterPro" id="IPR020556">
    <property type="entry name" value="Amidase_CS"/>
</dbReference>
<feature type="domain" description="Amidase" evidence="2">
    <location>
        <begin position="50"/>
        <end position="494"/>
    </location>
</feature>
<reference evidence="3 5" key="1">
    <citation type="submission" date="2020-05" db="EMBL/GenBank/DDBJ databases">
        <title>MicrobeNet Type strains.</title>
        <authorList>
            <person name="Nicholson A.C."/>
        </authorList>
    </citation>
    <scope>NUCLEOTIDE SEQUENCE [LARGE SCALE GENOMIC DNA]</scope>
    <source>
        <strain evidence="3 5">ATCC 700815</strain>
    </source>
</reference>
<evidence type="ECO:0000313" key="3">
    <source>
        <dbReference type="EMBL" id="NNH09299.1"/>
    </source>
</evidence>
<dbReference type="EMBL" id="JABEMD010000001">
    <property type="protein sequence ID" value="NNH09299.1"/>
    <property type="molecule type" value="Genomic_DNA"/>
</dbReference>
<dbReference type="AlphaFoldDB" id="A0A849BEZ8"/>
<dbReference type="InterPro" id="IPR023631">
    <property type="entry name" value="Amidase_dom"/>
</dbReference>
<name>A0A849BEZ8_9BURK</name>
<organism evidence="3 5">
    <name type="scientific">Cupriavidus gilardii</name>
    <dbReference type="NCBI Taxonomy" id="82541"/>
    <lineage>
        <taxon>Bacteria</taxon>
        <taxon>Pseudomonadati</taxon>
        <taxon>Pseudomonadota</taxon>
        <taxon>Betaproteobacteria</taxon>
        <taxon>Burkholderiales</taxon>
        <taxon>Burkholderiaceae</taxon>
        <taxon>Cupriavidus</taxon>
    </lineage>
</organism>
<dbReference type="SUPFAM" id="SSF75304">
    <property type="entry name" value="Amidase signature (AS) enzymes"/>
    <property type="match status" value="1"/>
</dbReference>
<dbReference type="RefSeq" id="WP_158507250.1">
    <property type="nucleotide sequence ID" value="NZ_BAAAEB010000007.1"/>
</dbReference>
<evidence type="ECO:0000259" key="2">
    <source>
        <dbReference type="Pfam" id="PF01425"/>
    </source>
</evidence>
<evidence type="ECO:0000256" key="1">
    <source>
        <dbReference type="SAM" id="SignalP"/>
    </source>
</evidence>